<dbReference type="GO" id="GO:0005886">
    <property type="term" value="C:plasma membrane"/>
    <property type="evidence" value="ECO:0007669"/>
    <property type="project" value="TreeGrafter"/>
</dbReference>
<protein>
    <recommendedName>
        <fullName evidence="12">Probable peptidoglycan glycosyltransferase FtsW</fullName>
        <ecNumber evidence="14">2.4.99.28</ecNumber>
    </recommendedName>
    <alternativeName>
        <fullName evidence="13">Cell division protein FtsW</fullName>
    </alternativeName>
    <alternativeName>
        <fullName evidence="10">Cell wall polymerase</fullName>
    </alternativeName>
    <alternativeName>
        <fullName evidence="9">Peptidoglycan polymerase</fullName>
    </alternativeName>
</protein>
<dbReference type="PANTHER" id="PTHR30474">
    <property type="entry name" value="CELL CYCLE PROTEIN"/>
    <property type="match status" value="1"/>
</dbReference>
<keyword evidence="8 16" id="KW-0472">Membrane</keyword>
<evidence type="ECO:0000256" key="7">
    <source>
        <dbReference type="ARBA" id="ARBA00022989"/>
    </source>
</evidence>
<dbReference type="InterPro" id="IPR001182">
    <property type="entry name" value="FtsW/RodA"/>
</dbReference>
<feature type="transmembrane region" description="Helical" evidence="16">
    <location>
        <begin position="301"/>
        <end position="327"/>
    </location>
</feature>
<proteinExistence type="inferred from homology"/>
<feature type="transmembrane region" description="Helical" evidence="16">
    <location>
        <begin position="376"/>
        <end position="398"/>
    </location>
</feature>
<dbReference type="Pfam" id="PF01098">
    <property type="entry name" value="FTSW_RODA_SPOVE"/>
    <property type="match status" value="1"/>
</dbReference>
<dbReference type="AlphaFoldDB" id="A0A9D9N8L7"/>
<organism evidence="17 18">
    <name type="scientific">Candidatus Merdivivens pullistercoris</name>
    <dbReference type="NCBI Taxonomy" id="2840873"/>
    <lineage>
        <taxon>Bacteria</taxon>
        <taxon>Pseudomonadati</taxon>
        <taxon>Bacteroidota</taxon>
        <taxon>Bacteroidia</taxon>
        <taxon>Bacteroidales</taxon>
        <taxon>Muribaculaceae</taxon>
        <taxon>Muribaculaceae incertae sedis</taxon>
        <taxon>Candidatus Merdivivens</taxon>
    </lineage>
</organism>
<evidence type="ECO:0000256" key="12">
    <source>
        <dbReference type="ARBA" id="ARBA00041185"/>
    </source>
</evidence>
<comment type="similarity">
    <text evidence="11">Belongs to the SEDS family. FtsW subfamily.</text>
</comment>
<evidence type="ECO:0000256" key="1">
    <source>
        <dbReference type="ARBA" id="ARBA00004141"/>
    </source>
</evidence>
<keyword evidence="3" id="KW-0808">Transferase</keyword>
<gene>
    <name evidence="17" type="ORF">IAB93_00975</name>
</gene>
<name>A0A9D9N8L7_9BACT</name>
<feature type="transmembrane region" description="Helical" evidence="16">
    <location>
        <begin position="56"/>
        <end position="80"/>
    </location>
</feature>
<dbReference type="GO" id="GO:0015648">
    <property type="term" value="F:lipid-linked peptidoglycan transporter activity"/>
    <property type="evidence" value="ECO:0007669"/>
    <property type="project" value="TreeGrafter"/>
</dbReference>
<keyword evidence="4 16" id="KW-0812">Transmembrane</keyword>
<dbReference type="GO" id="GO:0009252">
    <property type="term" value="P:peptidoglycan biosynthetic process"/>
    <property type="evidence" value="ECO:0007669"/>
    <property type="project" value="UniProtKB-KW"/>
</dbReference>
<evidence type="ECO:0000256" key="2">
    <source>
        <dbReference type="ARBA" id="ARBA00022676"/>
    </source>
</evidence>
<feature type="transmembrane region" description="Helical" evidence="16">
    <location>
        <begin position="160"/>
        <end position="190"/>
    </location>
</feature>
<reference evidence="17" key="2">
    <citation type="journal article" date="2021" name="PeerJ">
        <title>Extensive microbial diversity within the chicken gut microbiome revealed by metagenomics and culture.</title>
        <authorList>
            <person name="Gilroy R."/>
            <person name="Ravi A."/>
            <person name="Getino M."/>
            <person name="Pursley I."/>
            <person name="Horton D.L."/>
            <person name="Alikhan N.F."/>
            <person name="Baker D."/>
            <person name="Gharbi K."/>
            <person name="Hall N."/>
            <person name="Watson M."/>
            <person name="Adriaenssens E.M."/>
            <person name="Foster-Nyarko E."/>
            <person name="Jarju S."/>
            <person name="Secka A."/>
            <person name="Antonio M."/>
            <person name="Oren A."/>
            <person name="Chaudhuri R.R."/>
            <person name="La Ragione R."/>
            <person name="Hildebrand F."/>
            <person name="Pallen M.J."/>
        </authorList>
    </citation>
    <scope>NUCLEOTIDE SEQUENCE</scope>
    <source>
        <strain evidence="17">10037</strain>
    </source>
</reference>
<evidence type="ECO:0000313" key="17">
    <source>
        <dbReference type="EMBL" id="MBO8464553.1"/>
    </source>
</evidence>
<evidence type="ECO:0000256" key="11">
    <source>
        <dbReference type="ARBA" id="ARBA00038053"/>
    </source>
</evidence>
<dbReference type="GO" id="GO:0008955">
    <property type="term" value="F:peptidoglycan glycosyltransferase activity"/>
    <property type="evidence" value="ECO:0007669"/>
    <property type="project" value="UniProtKB-EC"/>
</dbReference>
<reference evidence="17" key="1">
    <citation type="submission" date="2020-10" db="EMBL/GenBank/DDBJ databases">
        <authorList>
            <person name="Gilroy R."/>
        </authorList>
    </citation>
    <scope>NUCLEOTIDE SEQUENCE</scope>
    <source>
        <strain evidence="17">10037</strain>
    </source>
</reference>
<evidence type="ECO:0000256" key="6">
    <source>
        <dbReference type="ARBA" id="ARBA00022984"/>
    </source>
</evidence>
<evidence type="ECO:0000256" key="16">
    <source>
        <dbReference type="SAM" id="Phobius"/>
    </source>
</evidence>
<keyword evidence="7 16" id="KW-1133">Transmembrane helix</keyword>
<dbReference type="GO" id="GO:0051301">
    <property type="term" value="P:cell division"/>
    <property type="evidence" value="ECO:0007669"/>
    <property type="project" value="InterPro"/>
</dbReference>
<keyword evidence="6" id="KW-0573">Peptidoglycan synthesis</keyword>
<dbReference type="Proteomes" id="UP000823597">
    <property type="component" value="Unassembled WGS sequence"/>
</dbReference>
<evidence type="ECO:0000256" key="14">
    <source>
        <dbReference type="ARBA" id="ARBA00044770"/>
    </source>
</evidence>
<feature type="transmembrane region" description="Helical" evidence="16">
    <location>
        <begin position="24"/>
        <end position="44"/>
    </location>
</feature>
<evidence type="ECO:0000256" key="13">
    <source>
        <dbReference type="ARBA" id="ARBA00041418"/>
    </source>
</evidence>
<feature type="transmembrane region" description="Helical" evidence="16">
    <location>
        <begin position="197"/>
        <end position="216"/>
    </location>
</feature>
<keyword evidence="2" id="KW-0328">Glycosyltransferase</keyword>
<dbReference type="EMBL" id="JADIME010000011">
    <property type="protein sequence ID" value="MBO8464553.1"/>
    <property type="molecule type" value="Genomic_DNA"/>
</dbReference>
<feature type="transmembrane region" description="Helical" evidence="16">
    <location>
        <begin position="339"/>
        <end position="364"/>
    </location>
</feature>
<evidence type="ECO:0000313" key="18">
    <source>
        <dbReference type="Proteomes" id="UP000823597"/>
    </source>
</evidence>
<accession>A0A9D9N8L7</accession>
<dbReference type="EC" id="2.4.99.28" evidence="14"/>
<comment type="subcellular location">
    <subcellularLocation>
        <location evidence="1">Membrane</location>
        <topology evidence="1">Multi-pass membrane protein</topology>
    </subcellularLocation>
</comment>
<evidence type="ECO:0000256" key="9">
    <source>
        <dbReference type="ARBA" id="ARBA00032370"/>
    </source>
</evidence>
<evidence type="ECO:0000256" key="4">
    <source>
        <dbReference type="ARBA" id="ARBA00022692"/>
    </source>
</evidence>
<sequence>MDGLKTYIDKAGGWVSRKLGGDKIVWTIVFILSMFSLVAVYSASSYRAVSTDSSKIAIFLEQAVLVLMGWGALILCYFIHPKYYRKWSFIIFGGSVLLLLLLFIPSLRAEQNGAIRGLKLFGRTIQVFEVAKVAIIIYLARAMEIFRIGTFKDYLIKLLLPIAIVCVLLLRGSFSSAVFMALICMIILWINKINWKYLALTVCGGIVVLGGCYSLYLATKDNENPLFARFGTAESRIEDFFHPKDMEEQMQGMTELQKQIMLDSERQSENAKIAIHEGGLIGKGPGKSTQRYTLSMAFSDFIYAFIIEEYGSIIGILIMFMYIWLFARCAKLSAKCKTTFASTIVFGLGLLTTFQALMHIYVNIRMIPITGHTLPLISHGGTAFLVFSGIFGIILSVSKSIEEIDTAKIDIEPAALQEGGKNESDN</sequence>
<comment type="caution">
    <text evidence="17">The sequence shown here is derived from an EMBL/GenBank/DDBJ whole genome shotgun (WGS) entry which is preliminary data.</text>
</comment>
<feature type="transmembrane region" description="Helical" evidence="16">
    <location>
        <begin position="86"/>
        <end position="108"/>
    </location>
</feature>
<evidence type="ECO:0000256" key="8">
    <source>
        <dbReference type="ARBA" id="ARBA00023136"/>
    </source>
</evidence>
<dbReference type="PANTHER" id="PTHR30474:SF2">
    <property type="entry name" value="PEPTIDOGLYCAN GLYCOSYLTRANSFERASE FTSW-RELATED"/>
    <property type="match status" value="1"/>
</dbReference>
<evidence type="ECO:0000256" key="3">
    <source>
        <dbReference type="ARBA" id="ARBA00022679"/>
    </source>
</evidence>
<comment type="catalytic activity">
    <reaction evidence="15">
        <text>[GlcNAc-(1-&gt;4)-Mur2Ac(oyl-L-Ala-gamma-D-Glu-L-Lys-D-Ala-D-Ala)](n)-di-trans,octa-cis-undecaprenyl diphosphate + beta-D-GlcNAc-(1-&gt;4)-Mur2Ac(oyl-L-Ala-gamma-D-Glu-L-Lys-D-Ala-D-Ala)-di-trans,octa-cis-undecaprenyl diphosphate = [GlcNAc-(1-&gt;4)-Mur2Ac(oyl-L-Ala-gamma-D-Glu-L-Lys-D-Ala-D-Ala)](n+1)-di-trans,octa-cis-undecaprenyl diphosphate + di-trans,octa-cis-undecaprenyl diphosphate + H(+)</text>
        <dbReference type="Rhea" id="RHEA:23708"/>
        <dbReference type="Rhea" id="RHEA-COMP:9602"/>
        <dbReference type="Rhea" id="RHEA-COMP:9603"/>
        <dbReference type="ChEBI" id="CHEBI:15378"/>
        <dbReference type="ChEBI" id="CHEBI:58405"/>
        <dbReference type="ChEBI" id="CHEBI:60033"/>
        <dbReference type="ChEBI" id="CHEBI:78435"/>
        <dbReference type="EC" id="2.4.99.28"/>
    </reaction>
</comment>
<keyword evidence="5" id="KW-0133">Cell shape</keyword>
<evidence type="ECO:0000256" key="15">
    <source>
        <dbReference type="ARBA" id="ARBA00049902"/>
    </source>
</evidence>
<dbReference type="GO" id="GO:0008360">
    <property type="term" value="P:regulation of cell shape"/>
    <property type="evidence" value="ECO:0007669"/>
    <property type="project" value="UniProtKB-KW"/>
</dbReference>
<evidence type="ECO:0000256" key="10">
    <source>
        <dbReference type="ARBA" id="ARBA00033270"/>
    </source>
</evidence>
<evidence type="ECO:0000256" key="5">
    <source>
        <dbReference type="ARBA" id="ARBA00022960"/>
    </source>
</evidence>
<dbReference type="GO" id="GO:0032153">
    <property type="term" value="C:cell division site"/>
    <property type="evidence" value="ECO:0007669"/>
    <property type="project" value="TreeGrafter"/>
</dbReference>